<protein>
    <submittedName>
        <fullName evidence="1">Uncharacterized protein</fullName>
    </submittedName>
</protein>
<reference evidence="1 2" key="1">
    <citation type="submission" date="2019-10" db="EMBL/GenBank/DDBJ databases">
        <title>Whole genome shotgun sequence of Acrocarpospora macrocephala NBRC 16266.</title>
        <authorList>
            <person name="Ichikawa N."/>
            <person name="Kimura A."/>
            <person name="Kitahashi Y."/>
            <person name="Komaki H."/>
            <person name="Oguchi A."/>
        </authorList>
    </citation>
    <scope>NUCLEOTIDE SEQUENCE [LARGE SCALE GENOMIC DNA]</scope>
    <source>
        <strain evidence="1 2">NBRC 16266</strain>
    </source>
</reference>
<sequence>MRTGTAVVEEDRVGAVENGPKALWGGQVRLPVPYAFRHCPARDSSGHRRHLLTGCRECLHERSANVAGGSRNYDHELLPWIVITHASNLLWAELVD</sequence>
<evidence type="ECO:0000313" key="2">
    <source>
        <dbReference type="Proteomes" id="UP000331127"/>
    </source>
</evidence>
<dbReference type="EMBL" id="BLAE01000011">
    <property type="protein sequence ID" value="GES08535.1"/>
    <property type="molecule type" value="Genomic_DNA"/>
</dbReference>
<organism evidence="1 2">
    <name type="scientific">Acrocarpospora macrocephala</name>
    <dbReference type="NCBI Taxonomy" id="150177"/>
    <lineage>
        <taxon>Bacteria</taxon>
        <taxon>Bacillati</taxon>
        <taxon>Actinomycetota</taxon>
        <taxon>Actinomycetes</taxon>
        <taxon>Streptosporangiales</taxon>
        <taxon>Streptosporangiaceae</taxon>
        <taxon>Acrocarpospora</taxon>
    </lineage>
</organism>
<dbReference type="Proteomes" id="UP000331127">
    <property type="component" value="Unassembled WGS sequence"/>
</dbReference>
<gene>
    <name evidence="1" type="ORF">Amac_021310</name>
</gene>
<name>A0A5M3WHC4_9ACTN</name>
<comment type="caution">
    <text evidence="1">The sequence shown here is derived from an EMBL/GenBank/DDBJ whole genome shotgun (WGS) entry which is preliminary data.</text>
</comment>
<dbReference type="AlphaFoldDB" id="A0A5M3WHC4"/>
<keyword evidence="2" id="KW-1185">Reference proteome</keyword>
<proteinExistence type="predicted"/>
<accession>A0A5M3WHC4</accession>
<evidence type="ECO:0000313" key="1">
    <source>
        <dbReference type="EMBL" id="GES08535.1"/>
    </source>
</evidence>